<dbReference type="SUPFAM" id="SSF49764">
    <property type="entry name" value="HSP20-like chaperones"/>
    <property type="match status" value="1"/>
</dbReference>
<dbReference type="Pfam" id="PF00011">
    <property type="entry name" value="HSP20"/>
    <property type="match status" value="1"/>
</dbReference>
<sequence>MANVPSIRDMFPDFNRSFDDFFRFPELPKVDIKETENKFELTADMPGCTKEDTIVEYSNDTLKITANHETHSEENDDNYLKKERQLVKYNRSFYLPNVDENKITGEFKNGVLKMILPKVEGSKNNTKRIELN</sequence>
<evidence type="ECO:0000313" key="4">
    <source>
        <dbReference type="EMBL" id="RVU96383.1"/>
    </source>
</evidence>
<dbReference type="InterPro" id="IPR031107">
    <property type="entry name" value="Small_HSP"/>
</dbReference>
<dbReference type="InterPro" id="IPR008978">
    <property type="entry name" value="HSP20-like_chaperone"/>
</dbReference>
<dbReference type="PANTHER" id="PTHR11527">
    <property type="entry name" value="HEAT-SHOCK PROTEIN 20 FAMILY MEMBER"/>
    <property type="match status" value="1"/>
</dbReference>
<protein>
    <submittedName>
        <fullName evidence="4">Hsp20/alpha crystallin family protein</fullName>
    </submittedName>
</protein>
<reference evidence="4 5" key="1">
    <citation type="submission" date="2018-12" db="EMBL/GenBank/DDBJ databases">
        <title>A novel vanA-carrying plasmid in a clinical isolate of Enterococcus avium.</title>
        <authorList>
            <person name="Bernasconi O.J."/>
            <person name="Luzzaro F."/>
            <person name="Endimiani A."/>
        </authorList>
    </citation>
    <scope>NUCLEOTIDE SEQUENCE [LARGE SCALE GENOMIC DNA]</scope>
    <source>
        <strain evidence="4 5">LC0559/18</strain>
    </source>
</reference>
<evidence type="ECO:0000259" key="3">
    <source>
        <dbReference type="PROSITE" id="PS01031"/>
    </source>
</evidence>
<feature type="domain" description="SHSP" evidence="3">
    <location>
        <begin position="21"/>
        <end position="132"/>
    </location>
</feature>
<accession>A0A2N8PUR4</accession>
<comment type="similarity">
    <text evidence="1 2">Belongs to the small heat shock protein (HSP20) family.</text>
</comment>
<dbReference type="RefSeq" id="WP_102871770.1">
    <property type="nucleotide sequence ID" value="NZ_JARPWK010000071.1"/>
</dbReference>
<dbReference type="EMBL" id="RYZS01000001">
    <property type="protein sequence ID" value="RVU96383.1"/>
    <property type="molecule type" value="Genomic_DNA"/>
</dbReference>
<comment type="caution">
    <text evidence="4">The sequence shown here is derived from an EMBL/GenBank/DDBJ whole genome shotgun (WGS) entry which is preliminary data.</text>
</comment>
<dbReference type="CDD" id="cd06471">
    <property type="entry name" value="ACD_LpsHSP_like"/>
    <property type="match status" value="1"/>
</dbReference>
<name>A0A2N8PUR4_ENTAV</name>
<evidence type="ECO:0000256" key="2">
    <source>
        <dbReference type="RuleBase" id="RU003616"/>
    </source>
</evidence>
<gene>
    <name evidence="4" type="ORF">EK398_16920</name>
</gene>
<organism evidence="4 5">
    <name type="scientific">Enterococcus avium</name>
    <name type="common">Streptococcus avium</name>
    <dbReference type="NCBI Taxonomy" id="33945"/>
    <lineage>
        <taxon>Bacteria</taxon>
        <taxon>Bacillati</taxon>
        <taxon>Bacillota</taxon>
        <taxon>Bacilli</taxon>
        <taxon>Lactobacillales</taxon>
        <taxon>Enterococcaceae</taxon>
        <taxon>Enterococcus</taxon>
    </lineage>
</organism>
<dbReference type="Gene3D" id="2.60.40.790">
    <property type="match status" value="1"/>
</dbReference>
<dbReference type="AlphaFoldDB" id="A0A2N8PUR4"/>
<evidence type="ECO:0000313" key="5">
    <source>
        <dbReference type="Proteomes" id="UP000288388"/>
    </source>
</evidence>
<evidence type="ECO:0000256" key="1">
    <source>
        <dbReference type="PROSITE-ProRule" id="PRU00285"/>
    </source>
</evidence>
<dbReference type="PROSITE" id="PS01031">
    <property type="entry name" value="SHSP"/>
    <property type="match status" value="1"/>
</dbReference>
<proteinExistence type="inferred from homology"/>
<dbReference type="Proteomes" id="UP000288388">
    <property type="component" value="Unassembled WGS sequence"/>
</dbReference>
<dbReference type="InterPro" id="IPR002068">
    <property type="entry name" value="A-crystallin/Hsp20_dom"/>
</dbReference>